<evidence type="ECO:0000256" key="7">
    <source>
        <dbReference type="ARBA" id="ARBA00022525"/>
    </source>
</evidence>
<protein>
    <recommendedName>
        <fullName evidence="5">pectinesterase</fullName>
        <ecNumber evidence="5">3.1.1.11</ecNumber>
    </recommendedName>
</protein>
<comment type="similarity">
    <text evidence="3">In the N-terminal section; belongs to the PMEI family.</text>
</comment>
<dbReference type="InterPro" id="IPR035513">
    <property type="entry name" value="Invertase/methylesterase_inhib"/>
</dbReference>
<proteinExistence type="inferred from homology"/>
<dbReference type="GO" id="GO:0071555">
    <property type="term" value="P:cell wall organization"/>
    <property type="evidence" value="ECO:0007669"/>
    <property type="project" value="UniProtKB-KW"/>
</dbReference>
<feature type="signal peptide" evidence="12">
    <location>
        <begin position="1"/>
        <end position="24"/>
    </location>
</feature>
<organism evidence="14 15">
    <name type="scientific">Salvia divinorum</name>
    <name type="common">Maria pastora</name>
    <name type="synonym">Diviner's sage</name>
    <dbReference type="NCBI Taxonomy" id="28513"/>
    <lineage>
        <taxon>Eukaryota</taxon>
        <taxon>Viridiplantae</taxon>
        <taxon>Streptophyta</taxon>
        <taxon>Embryophyta</taxon>
        <taxon>Tracheophyta</taxon>
        <taxon>Spermatophyta</taxon>
        <taxon>Magnoliopsida</taxon>
        <taxon>eudicotyledons</taxon>
        <taxon>Gunneridae</taxon>
        <taxon>Pentapetalae</taxon>
        <taxon>asterids</taxon>
        <taxon>lamiids</taxon>
        <taxon>Lamiales</taxon>
        <taxon>Lamiaceae</taxon>
        <taxon>Nepetoideae</taxon>
        <taxon>Mentheae</taxon>
        <taxon>Salviinae</taxon>
        <taxon>Salvia</taxon>
        <taxon>Salvia subgen. Calosphace</taxon>
    </lineage>
</organism>
<feature type="chain" id="PRO_5044872510" description="pectinesterase" evidence="12">
    <location>
        <begin position="25"/>
        <end position="548"/>
    </location>
</feature>
<dbReference type="Pfam" id="PF04043">
    <property type="entry name" value="PMEI"/>
    <property type="match status" value="1"/>
</dbReference>
<dbReference type="FunFam" id="1.20.140.40:FF:000001">
    <property type="entry name" value="Pectinesterase"/>
    <property type="match status" value="1"/>
</dbReference>
<dbReference type="SUPFAM" id="SSF51126">
    <property type="entry name" value="Pectin lyase-like"/>
    <property type="match status" value="1"/>
</dbReference>
<accession>A0ABD1GG14</accession>
<keyword evidence="7" id="KW-0964">Secreted</keyword>
<comment type="pathway">
    <text evidence="2">Glycan metabolism; pectin degradation; 2-dehydro-3-deoxy-D-gluconate from pectin: step 1/5.</text>
</comment>
<dbReference type="Gene3D" id="1.20.140.40">
    <property type="entry name" value="Invertase/pectin methylesterase inhibitor family protein"/>
    <property type="match status" value="1"/>
</dbReference>
<evidence type="ECO:0000259" key="13">
    <source>
        <dbReference type="SMART" id="SM00856"/>
    </source>
</evidence>
<evidence type="ECO:0000313" key="15">
    <source>
        <dbReference type="Proteomes" id="UP001567538"/>
    </source>
</evidence>
<evidence type="ECO:0000313" key="14">
    <source>
        <dbReference type="EMBL" id="KAL1543052.1"/>
    </source>
</evidence>
<dbReference type="Proteomes" id="UP001567538">
    <property type="component" value="Unassembled WGS sequence"/>
</dbReference>
<dbReference type="NCBIfam" id="TIGR01614">
    <property type="entry name" value="PME_inhib"/>
    <property type="match status" value="1"/>
</dbReference>
<keyword evidence="8 14" id="KW-0378">Hydrolase</keyword>
<keyword evidence="10" id="KW-0961">Cell wall biogenesis/degradation</keyword>
<dbReference type="Pfam" id="PF01095">
    <property type="entry name" value="Pectinesterase"/>
    <property type="match status" value="1"/>
</dbReference>
<evidence type="ECO:0000256" key="10">
    <source>
        <dbReference type="ARBA" id="ARBA00023316"/>
    </source>
</evidence>
<keyword evidence="9" id="KW-0063">Aspartyl esterase</keyword>
<dbReference type="EC" id="3.1.1.11" evidence="5"/>
<comment type="subcellular location">
    <subcellularLocation>
        <location evidence="1">Secreted</location>
        <location evidence="1">Cell wall</location>
    </subcellularLocation>
</comment>
<reference evidence="14 15" key="1">
    <citation type="submission" date="2024-06" db="EMBL/GenBank/DDBJ databases">
        <title>A chromosome level genome sequence of Diviner's sage (Salvia divinorum).</title>
        <authorList>
            <person name="Ford S.A."/>
            <person name="Ro D.-K."/>
            <person name="Ness R.W."/>
            <person name="Phillips M.A."/>
        </authorList>
    </citation>
    <scope>NUCLEOTIDE SEQUENCE [LARGE SCALE GENOMIC DNA]</scope>
    <source>
        <strain evidence="14">SAF-2024a</strain>
        <tissue evidence="14">Leaf</tissue>
    </source>
</reference>
<evidence type="ECO:0000256" key="6">
    <source>
        <dbReference type="ARBA" id="ARBA00022512"/>
    </source>
</evidence>
<dbReference type="GO" id="GO:0030599">
    <property type="term" value="F:pectinesterase activity"/>
    <property type="evidence" value="ECO:0007669"/>
    <property type="project" value="UniProtKB-EC"/>
</dbReference>
<comment type="caution">
    <text evidence="14">The sequence shown here is derived from an EMBL/GenBank/DDBJ whole genome shotgun (WGS) entry which is preliminary data.</text>
</comment>
<evidence type="ECO:0000256" key="8">
    <source>
        <dbReference type="ARBA" id="ARBA00022801"/>
    </source>
</evidence>
<dbReference type="FunFam" id="2.160.20.10:FF:000029">
    <property type="entry name" value="Pectinesterase 4"/>
    <property type="match status" value="1"/>
</dbReference>
<evidence type="ECO:0000256" key="2">
    <source>
        <dbReference type="ARBA" id="ARBA00005184"/>
    </source>
</evidence>
<dbReference type="CDD" id="cd15798">
    <property type="entry name" value="PMEI-like_3"/>
    <property type="match status" value="1"/>
</dbReference>
<gene>
    <name evidence="14" type="ORF">AAHA92_20069</name>
</gene>
<dbReference type="SMART" id="SM00856">
    <property type="entry name" value="PMEI"/>
    <property type="match status" value="1"/>
</dbReference>
<sequence length="548" mass="58915">MGDMNKAILATFLLAAWMISAVSAGQAAEVDAMCANAEFKETCKKTLSEAQSSEPKGLLLSSFNSTVENIRAAITKSKTYQDASTDKRTKGALDVCEQVLDTTVENIKRSMAKIDKFEVSDVDDYVDDVKVWLSAGVTCKDTCVDAFENTTGETGAKIKELLKTSGELLSNGLAIVDGVAKLFEALDLGKLFSGSKRILEQKVMETIHGGIPGFVEPHQRSLLGAAPGKFTPNAVVALDGSGKYTTIAAAIADAPINSTKLYIIQIKAGVYKEVVNVPGGANNVVLVGEGPTKTVISGSQSFTSGIPTFQTATLSVDGDDFMAKDIRIENTAGASGRQSIAVRVSGDKSVFYNVHMSSHQSTLCAHIYRQFYRKCRISGTMDIIWGDAEAVFQNCHIVVKQPLPDQPCTVTAQARNDSRAVGVTVLQNCSITANKEFLAAKPPAEAYLGRPMKAFSRTIVMESNIEGFISPEGWTPWMGTFGLDTLYYGEYKNRGSGAATAKRVTWKGIQKMTPELAEKFTAAKVYDGDDSWVKNTAIPYSGGMINPK</sequence>
<dbReference type="PANTHER" id="PTHR31707">
    <property type="entry name" value="PECTINESTERASE"/>
    <property type="match status" value="1"/>
</dbReference>
<name>A0ABD1GG14_SALDI</name>
<dbReference type="AlphaFoldDB" id="A0ABD1GG14"/>
<evidence type="ECO:0000256" key="11">
    <source>
        <dbReference type="ARBA" id="ARBA00047928"/>
    </source>
</evidence>
<evidence type="ECO:0000256" key="5">
    <source>
        <dbReference type="ARBA" id="ARBA00013229"/>
    </source>
</evidence>
<evidence type="ECO:0000256" key="12">
    <source>
        <dbReference type="SAM" id="SignalP"/>
    </source>
</evidence>
<dbReference type="InterPro" id="IPR000070">
    <property type="entry name" value="Pectinesterase_cat"/>
</dbReference>
<dbReference type="InterPro" id="IPR011050">
    <property type="entry name" value="Pectin_lyase_fold/virulence"/>
</dbReference>
<dbReference type="InterPro" id="IPR006501">
    <property type="entry name" value="Pectinesterase_inhib_dom"/>
</dbReference>
<dbReference type="Gene3D" id="2.160.20.10">
    <property type="entry name" value="Single-stranded right-handed beta-helix, Pectin lyase-like"/>
    <property type="match status" value="1"/>
</dbReference>
<evidence type="ECO:0000256" key="3">
    <source>
        <dbReference type="ARBA" id="ARBA00006027"/>
    </source>
</evidence>
<comment type="catalytic activity">
    <reaction evidence="11">
        <text>[(1-&gt;4)-alpha-D-galacturonosyl methyl ester](n) + n H2O = [(1-&gt;4)-alpha-D-galacturonosyl](n) + n methanol + n H(+)</text>
        <dbReference type="Rhea" id="RHEA:22380"/>
        <dbReference type="Rhea" id="RHEA-COMP:14570"/>
        <dbReference type="Rhea" id="RHEA-COMP:14573"/>
        <dbReference type="ChEBI" id="CHEBI:15377"/>
        <dbReference type="ChEBI" id="CHEBI:15378"/>
        <dbReference type="ChEBI" id="CHEBI:17790"/>
        <dbReference type="ChEBI" id="CHEBI:140522"/>
        <dbReference type="ChEBI" id="CHEBI:140523"/>
        <dbReference type="EC" id="3.1.1.11"/>
    </reaction>
</comment>
<evidence type="ECO:0000256" key="4">
    <source>
        <dbReference type="ARBA" id="ARBA00007786"/>
    </source>
</evidence>
<feature type="domain" description="Pectinesterase inhibitor" evidence="13">
    <location>
        <begin position="25"/>
        <end position="175"/>
    </location>
</feature>
<comment type="similarity">
    <text evidence="4">In the C-terminal section; belongs to the pectinesterase family.</text>
</comment>
<dbReference type="EMBL" id="JBEAFC010000008">
    <property type="protein sequence ID" value="KAL1543052.1"/>
    <property type="molecule type" value="Genomic_DNA"/>
</dbReference>
<keyword evidence="15" id="KW-1185">Reference proteome</keyword>
<keyword evidence="12" id="KW-0732">Signal</keyword>
<evidence type="ECO:0000256" key="9">
    <source>
        <dbReference type="ARBA" id="ARBA00023085"/>
    </source>
</evidence>
<dbReference type="InterPro" id="IPR012334">
    <property type="entry name" value="Pectin_lyas_fold"/>
</dbReference>
<keyword evidence="6" id="KW-0134">Cell wall</keyword>
<evidence type="ECO:0000256" key="1">
    <source>
        <dbReference type="ARBA" id="ARBA00004191"/>
    </source>
</evidence>
<dbReference type="SUPFAM" id="SSF101148">
    <property type="entry name" value="Plant invertase/pectin methylesterase inhibitor"/>
    <property type="match status" value="1"/>
</dbReference>